<protein>
    <submittedName>
        <fullName evidence="1">S-adenosyl-L-methionine-dependent methyltransferase</fullName>
    </submittedName>
</protein>
<gene>
    <name evidence="1" type="ORF">CALCODRAFT_492762</name>
</gene>
<dbReference type="OrthoDB" id="184880at2759"/>
<reference evidence="1 2" key="1">
    <citation type="journal article" date="2016" name="Mol. Biol. Evol.">
        <title>Comparative Genomics of Early-Diverging Mushroom-Forming Fungi Provides Insights into the Origins of Lignocellulose Decay Capabilities.</title>
        <authorList>
            <person name="Nagy L.G."/>
            <person name="Riley R."/>
            <person name="Tritt A."/>
            <person name="Adam C."/>
            <person name="Daum C."/>
            <person name="Floudas D."/>
            <person name="Sun H."/>
            <person name="Yadav J.S."/>
            <person name="Pangilinan J."/>
            <person name="Larsson K.H."/>
            <person name="Matsuura K."/>
            <person name="Barry K."/>
            <person name="Labutti K."/>
            <person name="Kuo R."/>
            <person name="Ohm R.A."/>
            <person name="Bhattacharya S.S."/>
            <person name="Shirouzu T."/>
            <person name="Yoshinaga Y."/>
            <person name="Martin F.M."/>
            <person name="Grigoriev I.V."/>
            <person name="Hibbett D.S."/>
        </authorList>
    </citation>
    <scope>NUCLEOTIDE SEQUENCE [LARGE SCALE GENOMIC DNA]</scope>
    <source>
        <strain evidence="1 2">HHB12733</strain>
    </source>
</reference>
<evidence type="ECO:0000313" key="2">
    <source>
        <dbReference type="Proteomes" id="UP000076842"/>
    </source>
</evidence>
<evidence type="ECO:0000313" key="1">
    <source>
        <dbReference type="EMBL" id="KZT60175.1"/>
    </source>
</evidence>
<dbReference type="STRING" id="1353952.A0A165I613"/>
<dbReference type="Proteomes" id="UP000076842">
    <property type="component" value="Unassembled WGS sequence"/>
</dbReference>
<dbReference type="Gene3D" id="3.40.50.150">
    <property type="entry name" value="Vaccinia Virus protein VP39"/>
    <property type="match status" value="1"/>
</dbReference>
<sequence>MRRADEYRGVCPRSYITRYWSTVIGNDLQTRLESMSTTIKTAITATGERYYTAETYLLPSDDVEKLRLERQHEMLKDQLGWESIPSDLHLKSGDKILDAGTGSGTWAIDTAKSLPKGVTLIGIDIEKKLFPTPLPNTRFLVQSSLDLPQEWTSTFSLAHQRLMVCAFTENAWDSNISCFYRCLKPGGVLQLLEIDVLRVMSDDLPCPPLTARWMKALVALCQSRDIGPHAIVDIPEILKRTGFEDIQFQKKPLYQKGAAGKEARDASIGSQRALKFPFLKAGGFRIANTAAEFDDFLDKMEEEWATHEFAWLWLSWTARKPMHQ</sequence>
<dbReference type="PANTHER" id="PTHR43591:SF24">
    <property type="entry name" value="2-METHOXY-6-POLYPRENYL-1,4-BENZOQUINOL METHYLASE, MITOCHONDRIAL"/>
    <property type="match status" value="1"/>
</dbReference>
<dbReference type="AlphaFoldDB" id="A0A165I613"/>
<name>A0A165I613_9BASI</name>
<dbReference type="Pfam" id="PF13489">
    <property type="entry name" value="Methyltransf_23"/>
    <property type="match status" value="1"/>
</dbReference>
<keyword evidence="1" id="KW-0489">Methyltransferase</keyword>
<proteinExistence type="predicted"/>
<dbReference type="InParanoid" id="A0A165I613"/>
<dbReference type="CDD" id="cd02440">
    <property type="entry name" value="AdoMet_MTases"/>
    <property type="match status" value="1"/>
</dbReference>
<dbReference type="InterPro" id="IPR029063">
    <property type="entry name" value="SAM-dependent_MTases_sf"/>
</dbReference>
<dbReference type="PANTHER" id="PTHR43591">
    <property type="entry name" value="METHYLTRANSFERASE"/>
    <property type="match status" value="1"/>
</dbReference>
<accession>A0A165I613</accession>
<organism evidence="1 2">
    <name type="scientific">Calocera cornea HHB12733</name>
    <dbReference type="NCBI Taxonomy" id="1353952"/>
    <lineage>
        <taxon>Eukaryota</taxon>
        <taxon>Fungi</taxon>
        <taxon>Dikarya</taxon>
        <taxon>Basidiomycota</taxon>
        <taxon>Agaricomycotina</taxon>
        <taxon>Dacrymycetes</taxon>
        <taxon>Dacrymycetales</taxon>
        <taxon>Dacrymycetaceae</taxon>
        <taxon>Calocera</taxon>
    </lineage>
</organism>
<dbReference type="EMBL" id="KV423933">
    <property type="protein sequence ID" value="KZT60175.1"/>
    <property type="molecule type" value="Genomic_DNA"/>
</dbReference>
<dbReference type="SUPFAM" id="SSF53335">
    <property type="entry name" value="S-adenosyl-L-methionine-dependent methyltransferases"/>
    <property type="match status" value="1"/>
</dbReference>
<dbReference type="GO" id="GO:0032259">
    <property type="term" value="P:methylation"/>
    <property type="evidence" value="ECO:0007669"/>
    <property type="project" value="UniProtKB-KW"/>
</dbReference>
<dbReference type="GO" id="GO:0008168">
    <property type="term" value="F:methyltransferase activity"/>
    <property type="evidence" value="ECO:0007669"/>
    <property type="project" value="UniProtKB-KW"/>
</dbReference>
<keyword evidence="2" id="KW-1185">Reference proteome</keyword>
<keyword evidence="1" id="KW-0808">Transferase</keyword>